<feature type="chain" id="PRO_5012887863" evidence="1">
    <location>
        <begin position="27"/>
        <end position="199"/>
    </location>
</feature>
<feature type="signal peptide" evidence="1">
    <location>
        <begin position="1"/>
        <end position="26"/>
    </location>
</feature>
<evidence type="ECO:0000313" key="3">
    <source>
        <dbReference type="EMBL" id="OOM78133.1"/>
    </source>
</evidence>
<name>A0A1S8TK18_9CLOT</name>
<organism evidence="3 4">
    <name type="scientific">Clostridium puniceum</name>
    <dbReference type="NCBI Taxonomy" id="29367"/>
    <lineage>
        <taxon>Bacteria</taxon>
        <taxon>Bacillati</taxon>
        <taxon>Bacillota</taxon>
        <taxon>Clostridia</taxon>
        <taxon>Eubacteriales</taxon>
        <taxon>Clostridiaceae</taxon>
        <taxon>Clostridium</taxon>
    </lineage>
</organism>
<keyword evidence="1" id="KW-0732">Signal</keyword>
<reference evidence="3 4" key="1">
    <citation type="submission" date="2016-05" db="EMBL/GenBank/DDBJ databases">
        <title>Microbial solvent formation.</title>
        <authorList>
            <person name="Poehlein A."/>
            <person name="Montoya Solano J.D."/>
            <person name="Flitsch S."/>
            <person name="Krabben P."/>
            <person name="Duerre P."/>
            <person name="Daniel R."/>
        </authorList>
    </citation>
    <scope>NUCLEOTIDE SEQUENCE [LARGE SCALE GENOMIC DNA]</scope>
    <source>
        <strain evidence="3 4">DSM 2619</strain>
    </source>
</reference>
<dbReference type="STRING" id="29367.CLPUN_19920"/>
<evidence type="ECO:0000256" key="1">
    <source>
        <dbReference type="SAM" id="SignalP"/>
    </source>
</evidence>
<dbReference type="AlphaFoldDB" id="A0A1S8TK18"/>
<keyword evidence="4" id="KW-1185">Reference proteome</keyword>
<dbReference type="PANTHER" id="PTHR40032:SF1">
    <property type="entry name" value="EXPORTED PROTEIN"/>
    <property type="match status" value="1"/>
</dbReference>
<comment type="caution">
    <text evidence="3">The sequence shown here is derived from an EMBL/GenBank/DDBJ whole genome shotgun (WGS) entry which is preliminary data.</text>
</comment>
<dbReference type="PANTHER" id="PTHR40032">
    <property type="entry name" value="EXPORTED PROTEIN-RELATED"/>
    <property type="match status" value="1"/>
</dbReference>
<feature type="domain" description="Putative amidase" evidence="2">
    <location>
        <begin position="32"/>
        <end position="168"/>
    </location>
</feature>
<dbReference type="InterPro" id="IPR024301">
    <property type="entry name" value="Amidase_6"/>
</dbReference>
<dbReference type="Proteomes" id="UP000190890">
    <property type="component" value="Unassembled WGS sequence"/>
</dbReference>
<dbReference type="EMBL" id="LZZM01000132">
    <property type="protein sequence ID" value="OOM78133.1"/>
    <property type="molecule type" value="Genomic_DNA"/>
</dbReference>
<evidence type="ECO:0000313" key="4">
    <source>
        <dbReference type="Proteomes" id="UP000190890"/>
    </source>
</evidence>
<dbReference type="OrthoDB" id="9812429at2"/>
<gene>
    <name evidence="3" type="ORF">CLPUN_19920</name>
</gene>
<sequence>MIKCKKTVLAIATMLCLTASSVTTFANSNSGYNRDDAVSYANDWAESNNPAYPHYDVPGQGDCTNFISQCLYAGGMSLTSEWKPGTGPWQNANNFRYYWSQNRDYDYRVYSVGVALHEWNSIYSMLWPGDIVNYTPTVNGVNATHSQIITGYDNSSKYLSYAQHSTSSSGYYKDGNLKGYLTGKPSSSGVCFHLIKNGK</sequence>
<dbReference type="Pfam" id="PF12671">
    <property type="entry name" value="Amidase_6"/>
    <property type="match status" value="1"/>
</dbReference>
<proteinExistence type="predicted"/>
<protein>
    <submittedName>
        <fullName evidence="3">Putative amidase domain protein</fullName>
    </submittedName>
</protein>
<dbReference type="RefSeq" id="WP_158078745.1">
    <property type="nucleotide sequence ID" value="NZ_LZZM01000132.1"/>
</dbReference>
<evidence type="ECO:0000259" key="2">
    <source>
        <dbReference type="Pfam" id="PF12671"/>
    </source>
</evidence>
<accession>A0A1S8TK18</accession>